<dbReference type="PROSITE" id="PS51194">
    <property type="entry name" value="HELICASE_CTER"/>
    <property type="match status" value="1"/>
</dbReference>
<sequence length="507" mass="57697">MDELTKTLHMQFGYASFRPGQREVAEDVLAGRDVLAMLPTGSGKSLCYQLPAYLLQGSVLIVSPLVSLMEDQVEQLRRRGEKRVIAFHSLLDAEEKWQALASLAKFRFIYASPEMLQSAKFLTALRRVCISLFVVDEAHCISQWGYDFRPDFLKLGEIRRTLGAPPCLALTATAPPEVQEDIIRTLGMDGARRHIYSVDRPNIALRVEHCSSTEDKAARLADYAKRLEGPGIIYFSSRQWAEEMARRLEQRGVGRVAYYHAGMDGEQRLLVQQQFFYGQLDIVCCTSAFGMGVNKENVRFVLHFHMPAQLEAYVQEIGRAGRDGAPSLAVLFYADGDRAIAQAMAEAELLSPRELREWCRRLPEGAGWEAVMAALETAGFTDIQKRLLAYFLEREQRAMPGWLTAEAKERLYGKMAAAIEARRRWKRKKLQEMDEWVHLSSCRRQALVRAFGEELTDRRNVCCDRCGLSLDGYERAVRRPEAAPVRHWREELWDMFFGGGRTNEAAK</sequence>
<evidence type="ECO:0000256" key="2">
    <source>
        <dbReference type="ARBA" id="ARBA00022801"/>
    </source>
</evidence>
<reference evidence="11" key="2">
    <citation type="submission" date="2017-01" db="EMBL/GenBank/DDBJ databases">
        <title>Genome sequencing and annotation of Geobacillus sp. 1017, a Hydrocarbon-Oxidizing Thermophilic Bacterium Isolated from a Heavy Oil Reservoir (China).</title>
        <authorList>
            <person name="Kadnikov V.V."/>
            <person name="Mardanov A.V."/>
            <person name="Poltaraus A.B."/>
            <person name="Sokolova D.S."/>
            <person name="Semenova E.M."/>
            <person name="Ravin N.V."/>
            <person name="Tourova T.P."/>
            <person name="Nazina T.N."/>
        </authorList>
    </citation>
    <scope>NUCLEOTIDE SEQUENCE [LARGE SCALE GENOMIC DNA]</scope>
    <source>
        <strain evidence="11">1017</strain>
    </source>
</reference>
<evidence type="ECO:0000256" key="4">
    <source>
        <dbReference type="ARBA" id="ARBA00022840"/>
    </source>
</evidence>
<dbReference type="GO" id="GO:0030894">
    <property type="term" value="C:replisome"/>
    <property type="evidence" value="ECO:0007669"/>
    <property type="project" value="TreeGrafter"/>
</dbReference>
<keyword evidence="3 10" id="KW-0347">Helicase</keyword>
<dbReference type="SMART" id="SM00487">
    <property type="entry name" value="DEXDc"/>
    <property type="match status" value="1"/>
</dbReference>
<dbReference type="GO" id="GO:0005737">
    <property type="term" value="C:cytoplasm"/>
    <property type="evidence" value="ECO:0007669"/>
    <property type="project" value="TreeGrafter"/>
</dbReference>
<keyword evidence="1" id="KW-0547">Nucleotide-binding</keyword>
<keyword evidence="5" id="KW-0238">DNA-binding</keyword>
<feature type="domain" description="Helicase ATP-binding" evidence="8">
    <location>
        <begin position="25"/>
        <end position="192"/>
    </location>
</feature>
<gene>
    <name evidence="10" type="ORF">BRO54_1184</name>
</gene>
<dbReference type="SUPFAM" id="SSF52540">
    <property type="entry name" value="P-loop containing nucleoside triphosphate hydrolases"/>
    <property type="match status" value="1"/>
</dbReference>
<dbReference type="PANTHER" id="PTHR13710:SF84">
    <property type="entry name" value="ATP-DEPENDENT DNA HELICASE RECS-RELATED"/>
    <property type="match status" value="1"/>
</dbReference>
<dbReference type="Pfam" id="PF16124">
    <property type="entry name" value="RecQ_Zn_bind"/>
    <property type="match status" value="1"/>
</dbReference>
<evidence type="ECO:0000259" key="8">
    <source>
        <dbReference type="PROSITE" id="PS51192"/>
    </source>
</evidence>
<evidence type="ECO:0000256" key="5">
    <source>
        <dbReference type="ARBA" id="ARBA00023125"/>
    </source>
</evidence>
<dbReference type="PANTHER" id="PTHR13710">
    <property type="entry name" value="DNA HELICASE RECQ FAMILY MEMBER"/>
    <property type="match status" value="1"/>
</dbReference>
<dbReference type="CDD" id="cd17920">
    <property type="entry name" value="DEXHc_RecQ"/>
    <property type="match status" value="1"/>
</dbReference>
<dbReference type="GO" id="GO:0006310">
    <property type="term" value="P:DNA recombination"/>
    <property type="evidence" value="ECO:0007669"/>
    <property type="project" value="InterPro"/>
</dbReference>
<dbReference type="InterPro" id="IPR027417">
    <property type="entry name" value="P-loop_NTPase"/>
</dbReference>
<keyword evidence="4" id="KW-0067">ATP-binding</keyword>
<dbReference type="NCBIfam" id="TIGR00614">
    <property type="entry name" value="recQ_fam"/>
    <property type="match status" value="1"/>
</dbReference>
<dbReference type="InterPro" id="IPR011545">
    <property type="entry name" value="DEAD/DEAH_box_helicase_dom"/>
</dbReference>
<dbReference type="GO" id="GO:0003677">
    <property type="term" value="F:DNA binding"/>
    <property type="evidence" value="ECO:0007669"/>
    <property type="project" value="UniProtKB-KW"/>
</dbReference>
<reference evidence="10 11" key="1">
    <citation type="submission" date="2016-11" db="EMBL/GenBank/DDBJ databases">
        <authorList>
            <person name="Kadnikov V."/>
            <person name="Nazina T."/>
        </authorList>
    </citation>
    <scope>NUCLEOTIDE SEQUENCE [LARGE SCALE GENOMIC DNA]</scope>
    <source>
        <strain evidence="10 11">1017</strain>
    </source>
</reference>
<dbReference type="GO" id="GO:0005524">
    <property type="term" value="F:ATP binding"/>
    <property type="evidence" value="ECO:0007669"/>
    <property type="project" value="UniProtKB-KW"/>
</dbReference>
<dbReference type="GO" id="GO:0006281">
    <property type="term" value="P:DNA repair"/>
    <property type="evidence" value="ECO:0007669"/>
    <property type="project" value="TreeGrafter"/>
</dbReference>
<accession>A0A1Q5T4M0</accession>
<dbReference type="GO" id="GO:0016787">
    <property type="term" value="F:hydrolase activity"/>
    <property type="evidence" value="ECO:0007669"/>
    <property type="project" value="UniProtKB-KW"/>
</dbReference>
<dbReference type="Pfam" id="PF00271">
    <property type="entry name" value="Helicase_C"/>
    <property type="match status" value="1"/>
</dbReference>
<evidence type="ECO:0000256" key="3">
    <source>
        <dbReference type="ARBA" id="ARBA00022806"/>
    </source>
</evidence>
<dbReference type="EMBL" id="MQMG01000010">
    <property type="protein sequence ID" value="OKO95176.1"/>
    <property type="molecule type" value="Genomic_DNA"/>
</dbReference>
<protein>
    <recommendedName>
        <fullName evidence="6">ATP-dependent DNA helicase RecQ</fullName>
    </recommendedName>
    <alternativeName>
        <fullName evidence="7">DNA 3'-5' helicase RecQ</fullName>
    </alternativeName>
</protein>
<dbReference type="FunFam" id="3.40.50.300:FF:001363">
    <property type="entry name" value="ATP-dependent DNA helicase RecQ"/>
    <property type="match status" value="1"/>
</dbReference>
<dbReference type="InterPro" id="IPR004589">
    <property type="entry name" value="DNA_helicase_ATP-dep_RecQ"/>
</dbReference>
<evidence type="ECO:0000313" key="11">
    <source>
        <dbReference type="Proteomes" id="UP000186030"/>
    </source>
</evidence>
<dbReference type="Pfam" id="PF00270">
    <property type="entry name" value="DEAD"/>
    <property type="match status" value="1"/>
</dbReference>
<proteinExistence type="predicted"/>
<keyword evidence="2" id="KW-0378">Hydrolase</keyword>
<dbReference type="GO" id="GO:0009378">
    <property type="term" value="F:four-way junction helicase activity"/>
    <property type="evidence" value="ECO:0007669"/>
    <property type="project" value="TreeGrafter"/>
</dbReference>
<dbReference type="PROSITE" id="PS00690">
    <property type="entry name" value="DEAH_ATP_HELICASE"/>
    <property type="match status" value="1"/>
</dbReference>
<dbReference type="AlphaFoldDB" id="A0A1Q5T4M0"/>
<dbReference type="GO" id="GO:0043590">
    <property type="term" value="C:bacterial nucleoid"/>
    <property type="evidence" value="ECO:0007669"/>
    <property type="project" value="TreeGrafter"/>
</dbReference>
<dbReference type="SMART" id="SM00490">
    <property type="entry name" value="HELICc"/>
    <property type="match status" value="1"/>
</dbReference>
<dbReference type="InterPro" id="IPR002464">
    <property type="entry name" value="DNA/RNA_helicase_DEAH_CS"/>
</dbReference>
<evidence type="ECO:0000313" key="10">
    <source>
        <dbReference type="EMBL" id="OKO95176.1"/>
    </source>
</evidence>
<evidence type="ECO:0000259" key="9">
    <source>
        <dbReference type="PROSITE" id="PS51194"/>
    </source>
</evidence>
<dbReference type="RefSeq" id="WP_074043360.1">
    <property type="nucleotide sequence ID" value="NZ_MQMG01000010.1"/>
</dbReference>
<organism evidence="10 11">
    <name type="scientific">Geobacillus proteiniphilus</name>
    <dbReference type="NCBI Taxonomy" id="860353"/>
    <lineage>
        <taxon>Bacteria</taxon>
        <taxon>Bacillati</taxon>
        <taxon>Bacillota</taxon>
        <taxon>Bacilli</taxon>
        <taxon>Bacillales</taxon>
        <taxon>Anoxybacillaceae</taxon>
        <taxon>Geobacillus</taxon>
    </lineage>
</organism>
<comment type="caution">
    <text evidence="10">The sequence shown here is derived from an EMBL/GenBank/DDBJ whole genome shotgun (WGS) entry which is preliminary data.</text>
</comment>
<dbReference type="GO" id="GO:0043138">
    <property type="term" value="F:3'-5' DNA helicase activity"/>
    <property type="evidence" value="ECO:0007669"/>
    <property type="project" value="TreeGrafter"/>
</dbReference>
<evidence type="ECO:0000256" key="1">
    <source>
        <dbReference type="ARBA" id="ARBA00022741"/>
    </source>
</evidence>
<evidence type="ECO:0000256" key="6">
    <source>
        <dbReference type="ARBA" id="ARBA00044535"/>
    </source>
</evidence>
<evidence type="ECO:0000256" key="7">
    <source>
        <dbReference type="ARBA" id="ARBA00044550"/>
    </source>
</evidence>
<name>A0A1Q5T4M0_9BACL</name>
<dbReference type="InterPro" id="IPR014001">
    <property type="entry name" value="Helicase_ATP-bd"/>
</dbReference>
<dbReference type="PROSITE" id="PS51192">
    <property type="entry name" value="HELICASE_ATP_BIND_1"/>
    <property type="match status" value="1"/>
</dbReference>
<dbReference type="InterPro" id="IPR032284">
    <property type="entry name" value="RecQ_Zn-bd"/>
</dbReference>
<dbReference type="InterPro" id="IPR001650">
    <property type="entry name" value="Helicase_C-like"/>
</dbReference>
<feature type="domain" description="Helicase C-terminal" evidence="9">
    <location>
        <begin position="219"/>
        <end position="363"/>
    </location>
</feature>
<dbReference type="Proteomes" id="UP000186030">
    <property type="component" value="Unassembled WGS sequence"/>
</dbReference>
<dbReference type="Gene3D" id="3.40.50.300">
    <property type="entry name" value="P-loop containing nucleotide triphosphate hydrolases"/>
    <property type="match status" value="2"/>
</dbReference>